<evidence type="ECO:0000256" key="3">
    <source>
        <dbReference type="ARBA" id="ARBA00022452"/>
    </source>
</evidence>
<sequence>MTANVLANTDVSAVMDSITLDDVTVVSDYQRFQPGAKIDRIRSEKLQHMPEAGLDQALMRLSPIYVKGNAGGLATIRFRGTAANHTAIKLGGLNINSLTLGHANASNIPTYLFDDIHLQYGGASAINGSGSIGGTVYLEQKSMWTKGQRMNFSSTVGSFGEQFYGSKIYLGNGHWESVTKAYLFRRENDFYFNNPYHENYYTNPQPVREKQQGAAIENKGLMQQFNYRFDPAATLQSTFWYEDSWHEVQPNMQSNSPTVPELHNKNFRSWVGYDNKKNPVSFKLGAGYVHDEQLYQKNEDQLIVTDRLVAEAAAGYKLAPDKELKAGVLYKYIVPEVYAYSKDVIDYEQQLDLYLSYYFEPVENLKATVNVRQMLVTNFKAPFTPALLLEYKAAGTSKQQLSVMGGLSRSYRIPTFNDRYWGVQGNPNLKAEEGLNAEAGFSYLRQMGHNHLKAKVNLFYMDVDNWIQWSPGSIDWEARNINRVVSKGLELQLQSLFHLGPLETEWGGNYSFNPVHDKDQNDKQLIYAPRHSGNFYGDLKWKAAGLSVDASYTGERLHNKVGDSLPAHFLTNLSIWYRFNYRQQSLRLSAQVLNLGDVDYQNEAYYAMPGRSFKLSISLDLHNNK</sequence>
<dbReference type="RefSeq" id="WP_250723472.1">
    <property type="nucleotide sequence ID" value="NZ_CP098400.1"/>
</dbReference>
<dbReference type="EMBL" id="CP098400">
    <property type="protein sequence ID" value="URW79524.1"/>
    <property type="molecule type" value="Genomic_DNA"/>
</dbReference>
<evidence type="ECO:0000313" key="15">
    <source>
        <dbReference type="Proteomes" id="UP001056426"/>
    </source>
</evidence>
<dbReference type="InterPro" id="IPR039426">
    <property type="entry name" value="TonB-dep_rcpt-like"/>
</dbReference>
<dbReference type="Pfam" id="PF07715">
    <property type="entry name" value="Plug"/>
    <property type="match status" value="1"/>
</dbReference>
<keyword evidence="15" id="KW-1185">Reference proteome</keyword>
<evidence type="ECO:0000256" key="1">
    <source>
        <dbReference type="ARBA" id="ARBA00004571"/>
    </source>
</evidence>
<reference evidence="14" key="2">
    <citation type="submission" date="2022-06" db="EMBL/GenBank/DDBJ databases">
        <title>Xiashengella guii gen. nov. sp. nov., a bacterium isolated form anaerobic digestion tank.</title>
        <authorList>
            <person name="Huang H."/>
        </authorList>
    </citation>
    <scope>NUCLEOTIDE SEQUENCE</scope>
    <source>
        <strain evidence="14">Ai-910</strain>
    </source>
</reference>
<evidence type="ECO:0000256" key="5">
    <source>
        <dbReference type="ARBA" id="ARBA00022729"/>
    </source>
</evidence>
<reference evidence="14" key="1">
    <citation type="submission" date="2022-05" db="EMBL/GenBank/DDBJ databases">
        <authorList>
            <person name="Sun X."/>
        </authorList>
    </citation>
    <scope>NUCLEOTIDE SEQUENCE</scope>
    <source>
        <strain evidence="14">Ai-910</strain>
    </source>
</reference>
<dbReference type="Pfam" id="PF00593">
    <property type="entry name" value="TonB_dep_Rec_b-barrel"/>
    <property type="match status" value="1"/>
</dbReference>
<comment type="similarity">
    <text evidence="10 11">Belongs to the TonB-dependent receptor family.</text>
</comment>
<dbReference type="Gene3D" id="2.170.130.10">
    <property type="entry name" value="TonB-dependent receptor, plug domain"/>
    <property type="match status" value="1"/>
</dbReference>
<dbReference type="Gene3D" id="2.40.170.20">
    <property type="entry name" value="TonB-dependent receptor, beta-barrel domain"/>
    <property type="match status" value="1"/>
</dbReference>
<evidence type="ECO:0000256" key="9">
    <source>
        <dbReference type="ARBA" id="ARBA00023237"/>
    </source>
</evidence>
<evidence type="ECO:0000259" key="12">
    <source>
        <dbReference type="Pfam" id="PF00593"/>
    </source>
</evidence>
<keyword evidence="7 10" id="KW-0472">Membrane</keyword>
<keyword evidence="3 10" id="KW-1134">Transmembrane beta strand</keyword>
<gene>
    <name evidence="14" type="ORF">M9189_11740</name>
</gene>
<organism evidence="14 15">
    <name type="scientific">Xiashengella succiniciproducens</name>
    <dbReference type="NCBI Taxonomy" id="2949635"/>
    <lineage>
        <taxon>Bacteria</taxon>
        <taxon>Pseudomonadati</taxon>
        <taxon>Bacteroidota</taxon>
        <taxon>Bacteroidia</taxon>
        <taxon>Marinilabiliales</taxon>
        <taxon>Marinilabiliaceae</taxon>
        <taxon>Xiashengella</taxon>
    </lineage>
</organism>
<dbReference type="InterPro" id="IPR000531">
    <property type="entry name" value="Beta-barrel_TonB"/>
</dbReference>
<comment type="subcellular location">
    <subcellularLocation>
        <location evidence="1 10">Cell outer membrane</location>
        <topology evidence="1 10">Multi-pass membrane protein</topology>
    </subcellularLocation>
</comment>
<dbReference type="PROSITE" id="PS52016">
    <property type="entry name" value="TONB_DEPENDENT_REC_3"/>
    <property type="match status" value="1"/>
</dbReference>
<dbReference type="KEGG" id="alkq:M9189_11740"/>
<dbReference type="AlphaFoldDB" id="A0A9J6ZNN9"/>
<evidence type="ECO:0000256" key="10">
    <source>
        <dbReference type="PROSITE-ProRule" id="PRU01360"/>
    </source>
</evidence>
<evidence type="ECO:0000256" key="7">
    <source>
        <dbReference type="ARBA" id="ARBA00023136"/>
    </source>
</evidence>
<feature type="domain" description="TonB-dependent receptor-like beta-barrel" evidence="12">
    <location>
        <begin position="185"/>
        <end position="595"/>
    </location>
</feature>
<keyword evidence="5" id="KW-0732">Signal</keyword>
<evidence type="ECO:0000256" key="2">
    <source>
        <dbReference type="ARBA" id="ARBA00022448"/>
    </source>
</evidence>
<dbReference type="SUPFAM" id="SSF56935">
    <property type="entry name" value="Porins"/>
    <property type="match status" value="1"/>
</dbReference>
<protein>
    <submittedName>
        <fullName evidence="14">TonB-dependent receptor</fullName>
    </submittedName>
</protein>
<feature type="domain" description="TonB-dependent receptor plug" evidence="13">
    <location>
        <begin position="37"/>
        <end position="135"/>
    </location>
</feature>
<dbReference type="Proteomes" id="UP001056426">
    <property type="component" value="Chromosome"/>
</dbReference>
<dbReference type="InterPro" id="IPR012910">
    <property type="entry name" value="Plug_dom"/>
</dbReference>
<dbReference type="PANTHER" id="PTHR30069:SF29">
    <property type="entry name" value="HEMOGLOBIN AND HEMOGLOBIN-HAPTOGLOBIN-BINDING PROTEIN 1-RELATED"/>
    <property type="match status" value="1"/>
</dbReference>
<evidence type="ECO:0000256" key="4">
    <source>
        <dbReference type="ARBA" id="ARBA00022692"/>
    </source>
</evidence>
<name>A0A9J6ZNN9_9BACT</name>
<evidence type="ECO:0000256" key="11">
    <source>
        <dbReference type="RuleBase" id="RU003357"/>
    </source>
</evidence>
<keyword evidence="6 11" id="KW-0798">TonB box</keyword>
<dbReference type="GO" id="GO:0009279">
    <property type="term" value="C:cell outer membrane"/>
    <property type="evidence" value="ECO:0007669"/>
    <property type="project" value="UniProtKB-SubCell"/>
</dbReference>
<keyword evidence="8 14" id="KW-0675">Receptor</keyword>
<dbReference type="InterPro" id="IPR036942">
    <property type="entry name" value="Beta-barrel_TonB_sf"/>
</dbReference>
<dbReference type="GO" id="GO:0044718">
    <property type="term" value="P:siderophore transmembrane transport"/>
    <property type="evidence" value="ECO:0007669"/>
    <property type="project" value="TreeGrafter"/>
</dbReference>
<proteinExistence type="inferred from homology"/>
<evidence type="ECO:0000259" key="13">
    <source>
        <dbReference type="Pfam" id="PF07715"/>
    </source>
</evidence>
<keyword evidence="2 10" id="KW-0813">Transport</keyword>
<accession>A0A9J6ZNN9</accession>
<dbReference type="InterPro" id="IPR037066">
    <property type="entry name" value="Plug_dom_sf"/>
</dbReference>
<evidence type="ECO:0000256" key="8">
    <source>
        <dbReference type="ARBA" id="ARBA00023170"/>
    </source>
</evidence>
<evidence type="ECO:0000313" key="14">
    <source>
        <dbReference type="EMBL" id="URW79524.1"/>
    </source>
</evidence>
<evidence type="ECO:0000256" key="6">
    <source>
        <dbReference type="ARBA" id="ARBA00023077"/>
    </source>
</evidence>
<keyword evidence="4 10" id="KW-0812">Transmembrane</keyword>
<dbReference type="GO" id="GO:0015344">
    <property type="term" value="F:siderophore uptake transmembrane transporter activity"/>
    <property type="evidence" value="ECO:0007669"/>
    <property type="project" value="TreeGrafter"/>
</dbReference>
<keyword evidence="9 10" id="KW-0998">Cell outer membrane</keyword>
<dbReference type="PANTHER" id="PTHR30069">
    <property type="entry name" value="TONB-DEPENDENT OUTER MEMBRANE RECEPTOR"/>
    <property type="match status" value="1"/>
</dbReference>